<keyword evidence="2" id="KW-1185">Reference proteome</keyword>
<gene>
    <name evidence="1" type="ORF">MRB53_001213</name>
</gene>
<evidence type="ECO:0000313" key="2">
    <source>
        <dbReference type="Proteomes" id="UP001234297"/>
    </source>
</evidence>
<proteinExistence type="predicted"/>
<name>A0ACC2MR37_PERAE</name>
<reference evidence="1 2" key="1">
    <citation type="journal article" date="2022" name="Hortic Res">
        <title>A haplotype resolved chromosomal level avocado genome allows analysis of novel avocado genes.</title>
        <authorList>
            <person name="Nath O."/>
            <person name="Fletcher S.J."/>
            <person name="Hayward A."/>
            <person name="Shaw L.M."/>
            <person name="Masouleh A.K."/>
            <person name="Furtado A."/>
            <person name="Henry R.J."/>
            <person name="Mitter N."/>
        </authorList>
    </citation>
    <scope>NUCLEOTIDE SEQUENCE [LARGE SCALE GENOMIC DNA]</scope>
    <source>
        <strain evidence="2">cv. Hass</strain>
    </source>
</reference>
<comment type="caution">
    <text evidence="1">The sequence shown here is derived from an EMBL/GenBank/DDBJ whole genome shotgun (WGS) entry which is preliminary data.</text>
</comment>
<sequence length="107" mass="11746">MINGPDKRIKSTALRASLYTRMNGSWMRAWVGQGVAEEGRKKQHTRGFRLMSRVMALVPTYEHGDAAPEDVEPGSLLLDQAPTSSPEGVTWVSHVPPAKALLLIHGQ</sequence>
<dbReference type="Proteomes" id="UP001234297">
    <property type="component" value="Chromosome 1"/>
</dbReference>
<evidence type="ECO:0000313" key="1">
    <source>
        <dbReference type="EMBL" id="KAJ8648190.1"/>
    </source>
</evidence>
<dbReference type="EMBL" id="CM056809">
    <property type="protein sequence ID" value="KAJ8648190.1"/>
    <property type="molecule type" value="Genomic_DNA"/>
</dbReference>
<protein>
    <submittedName>
        <fullName evidence="1">Uncharacterized protein</fullName>
    </submittedName>
</protein>
<accession>A0ACC2MR37</accession>
<organism evidence="1 2">
    <name type="scientific">Persea americana</name>
    <name type="common">Avocado</name>
    <dbReference type="NCBI Taxonomy" id="3435"/>
    <lineage>
        <taxon>Eukaryota</taxon>
        <taxon>Viridiplantae</taxon>
        <taxon>Streptophyta</taxon>
        <taxon>Embryophyta</taxon>
        <taxon>Tracheophyta</taxon>
        <taxon>Spermatophyta</taxon>
        <taxon>Magnoliopsida</taxon>
        <taxon>Magnoliidae</taxon>
        <taxon>Laurales</taxon>
        <taxon>Lauraceae</taxon>
        <taxon>Persea</taxon>
    </lineage>
</organism>